<gene>
    <name evidence="5" type="ORF">K0U00_08320</name>
</gene>
<evidence type="ECO:0000256" key="3">
    <source>
        <dbReference type="ARBA" id="ARBA00023163"/>
    </source>
</evidence>
<dbReference type="EMBL" id="JAHZIK010000147">
    <property type="protein sequence ID" value="MBW7454040.1"/>
    <property type="molecule type" value="Genomic_DNA"/>
</dbReference>
<evidence type="ECO:0000313" key="5">
    <source>
        <dbReference type="EMBL" id="MBW7454040.1"/>
    </source>
</evidence>
<dbReference type="InterPro" id="IPR008920">
    <property type="entry name" value="TF_FadR/GntR_C"/>
</dbReference>
<dbReference type="Proteomes" id="UP001519887">
    <property type="component" value="Unassembled WGS sequence"/>
</dbReference>
<dbReference type="SUPFAM" id="SSF46785">
    <property type="entry name" value="Winged helix' DNA-binding domain"/>
    <property type="match status" value="1"/>
</dbReference>
<dbReference type="InterPro" id="IPR011711">
    <property type="entry name" value="GntR_C"/>
</dbReference>
<dbReference type="CDD" id="cd07377">
    <property type="entry name" value="WHTH_GntR"/>
    <property type="match status" value="1"/>
</dbReference>
<keyword evidence="1" id="KW-0805">Transcription regulation</keyword>
<dbReference type="InterPro" id="IPR000524">
    <property type="entry name" value="Tscrpt_reg_HTH_GntR"/>
</dbReference>
<dbReference type="Pfam" id="PF00392">
    <property type="entry name" value="GntR"/>
    <property type="match status" value="1"/>
</dbReference>
<dbReference type="PANTHER" id="PTHR43537">
    <property type="entry name" value="TRANSCRIPTIONAL REGULATOR, GNTR FAMILY"/>
    <property type="match status" value="1"/>
</dbReference>
<sequence>MKDTITKQHFADKQNMSHDVIDFFKQQILSGQLNPGDRIVETKFARELGISQTPVREAVRQLSGEGIVTIVPNKGPVINELQTRDIYEIYSLRASIEGLAIRIATQIASDEAVEQLENFYEGMKLKEKEKNESVNSLLLDSWFIHQSIIQLSNHSRLIRTYESISFQIALVNRMLGSESSKQKEVEEHLELITALKERDPDKAELTMRKHIYRSYRECMELKGEEHLEHGENLWI</sequence>
<dbReference type="SMART" id="SM00345">
    <property type="entry name" value="HTH_GNTR"/>
    <property type="match status" value="1"/>
</dbReference>
<dbReference type="Gene3D" id="1.20.120.530">
    <property type="entry name" value="GntR ligand-binding domain-like"/>
    <property type="match status" value="1"/>
</dbReference>
<proteinExistence type="predicted"/>
<evidence type="ECO:0000259" key="4">
    <source>
        <dbReference type="PROSITE" id="PS50949"/>
    </source>
</evidence>
<comment type="caution">
    <text evidence="5">The sequence shown here is derived from an EMBL/GenBank/DDBJ whole genome shotgun (WGS) entry which is preliminary data.</text>
</comment>
<dbReference type="PANTHER" id="PTHR43537:SF24">
    <property type="entry name" value="GLUCONATE OPERON TRANSCRIPTIONAL REPRESSOR"/>
    <property type="match status" value="1"/>
</dbReference>
<protein>
    <submittedName>
        <fullName evidence="5">GntR family transcriptional regulator</fullName>
    </submittedName>
</protein>
<evidence type="ECO:0000256" key="2">
    <source>
        <dbReference type="ARBA" id="ARBA00023125"/>
    </source>
</evidence>
<dbReference type="SUPFAM" id="SSF48008">
    <property type="entry name" value="GntR ligand-binding domain-like"/>
    <property type="match status" value="1"/>
</dbReference>
<dbReference type="Gene3D" id="1.10.10.10">
    <property type="entry name" value="Winged helix-like DNA-binding domain superfamily/Winged helix DNA-binding domain"/>
    <property type="match status" value="1"/>
</dbReference>
<dbReference type="InterPro" id="IPR036390">
    <property type="entry name" value="WH_DNA-bd_sf"/>
</dbReference>
<evidence type="ECO:0000256" key="1">
    <source>
        <dbReference type="ARBA" id="ARBA00023015"/>
    </source>
</evidence>
<accession>A0ABS7BZP8</accession>
<keyword evidence="2" id="KW-0238">DNA-binding</keyword>
<dbReference type="PROSITE" id="PS50949">
    <property type="entry name" value="HTH_GNTR"/>
    <property type="match status" value="1"/>
</dbReference>
<evidence type="ECO:0000313" key="6">
    <source>
        <dbReference type="Proteomes" id="UP001519887"/>
    </source>
</evidence>
<dbReference type="InterPro" id="IPR036388">
    <property type="entry name" value="WH-like_DNA-bd_sf"/>
</dbReference>
<reference evidence="5 6" key="1">
    <citation type="submission" date="2021-07" db="EMBL/GenBank/DDBJ databases">
        <title>Paenibacillus radiodurans sp. nov., isolated from the southeastern edge of Tengger Desert.</title>
        <authorList>
            <person name="Zhang G."/>
        </authorList>
    </citation>
    <scope>NUCLEOTIDE SEQUENCE [LARGE SCALE GENOMIC DNA]</scope>
    <source>
        <strain evidence="5 6">CCM 7311</strain>
    </source>
</reference>
<dbReference type="Pfam" id="PF07729">
    <property type="entry name" value="FCD"/>
    <property type="match status" value="1"/>
</dbReference>
<keyword evidence="6" id="KW-1185">Reference proteome</keyword>
<dbReference type="RefSeq" id="WP_210037496.1">
    <property type="nucleotide sequence ID" value="NZ_JBHLVU010000004.1"/>
</dbReference>
<dbReference type="SMART" id="SM00895">
    <property type="entry name" value="FCD"/>
    <property type="match status" value="1"/>
</dbReference>
<organism evidence="5 6">
    <name type="scientific">Paenibacillus sepulcri</name>
    <dbReference type="NCBI Taxonomy" id="359917"/>
    <lineage>
        <taxon>Bacteria</taxon>
        <taxon>Bacillati</taxon>
        <taxon>Bacillota</taxon>
        <taxon>Bacilli</taxon>
        <taxon>Bacillales</taxon>
        <taxon>Paenibacillaceae</taxon>
        <taxon>Paenibacillus</taxon>
    </lineage>
</organism>
<feature type="domain" description="HTH gntR-type" evidence="4">
    <location>
        <begin position="14"/>
        <end position="81"/>
    </location>
</feature>
<name>A0ABS7BZP8_9BACL</name>
<keyword evidence="3" id="KW-0804">Transcription</keyword>